<dbReference type="VEuPathDB" id="CryptoDB:Vbra_5181"/>
<organism evidence="2 3">
    <name type="scientific">Vitrella brassicaformis (strain CCMP3155)</name>
    <dbReference type="NCBI Taxonomy" id="1169540"/>
    <lineage>
        <taxon>Eukaryota</taxon>
        <taxon>Sar</taxon>
        <taxon>Alveolata</taxon>
        <taxon>Colpodellida</taxon>
        <taxon>Vitrellaceae</taxon>
        <taxon>Vitrella</taxon>
    </lineage>
</organism>
<dbReference type="OrthoDB" id="188293at2759"/>
<reference evidence="2 3" key="1">
    <citation type="submission" date="2014-11" db="EMBL/GenBank/DDBJ databases">
        <authorList>
            <person name="Zhu J."/>
            <person name="Qi W."/>
            <person name="Song R."/>
        </authorList>
    </citation>
    <scope>NUCLEOTIDE SEQUENCE [LARGE SCALE GENOMIC DNA]</scope>
</reference>
<evidence type="ECO:0000313" key="3">
    <source>
        <dbReference type="Proteomes" id="UP000041254"/>
    </source>
</evidence>
<dbReference type="OMA" id="KGNHARS"/>
<evidence type="ECO:0000313" key="2">
    <source>
        <dbReference type="EMBL" id="CEL98244.1"/>
    </source>
</evidence>
<accession>A0A0G4EM61</accession>
<dbReference type="Proteomes" id="UP000041254">
    <property type="component" value="Unassembled WGS sequence"/>
</dbReference>
<feature type="chain" id="PRO_5005187855" evidence="1">
    <location>
        <begin position="38"/>
        <end position="335"/>
    </location>
</feature>
<dbReference type="InParanoid" id="A0A0G4EM61"/>
<feature type="signal peptide" evidence="1">
    <location>
        <begin position="1"/>
        <end position="37"/>
    </location>
</feature>
<evidence type="ECO:0000256" key="1">
    <source>
        <dbReference type="SAM" id="SignalP"/>
    </source>
</evidence>
<dbReference type="AlphaFoldDB" id="A0A0G4EM61"/>
<protein>
    <submittedName>
        <fullName evidence="2">Uncharacterized protein</fullName>
    </submittedName>
</protein>
<keyword evidence="3" id="KW-1185">Reference proteome</keyword>
<name>A0A0G4EM61_VITBC</name>
<dbReference type="EMBL" id="CDMY01000266">
    <property type="protein sequence ID" value="CEL98244.1"/>
    <property type="molecule type" value="Genomic_DNA"/>
</dbReference>
<dbReference type="PROSITE" id="PS51257">
    <property type="entry name" value="PROKAR_LIPOPROTEIN"/>
    <property type="match status" value="1"/>
</dbReference>
<gene>
    <name evidence="2" type="ORF">Vbra_5181</name>
</gene>
<sequence>MAAAWRLSAANMALTRATKRIFLYVLLALGCLWRCMGQNNDTQNNTQPDQLSFSCRVKDAGSVLLGDKVQLCVFVSTHPFPQLMAFEVQVDRYTGLVLKGTQKALIESVPDGNRTAVTPVYTWMALKIDDASPYKCNSDTDRRRERVSCPQIWATDKYVAPFVNAVINLDKGKITSIVWDNGCYSPCASNSEECLKSADVITLTDTAASGRRLQEEGTDVTTAAPVGEEDEGLDVIEGSVSRDVAPGESPVFFQQLDDDPPEPSIGNFTLTETGGRASQGMCGQNWDKSDNLKIFITWAGTDRKGNHARSAGLRFSRFAGYTIGSLYNSAEQLLT</sequence>
<proteinExistence type="predicted"/>
<keyword evidence="1" id="KW-0732">Signal</keyword>